<feature type="coiled-coil region" evidence="8">
    <location>
        <begin position="152"/>
        <end position="179"/>
    </location>
</feature>
<comment type="similarity">
    <text evidence="2">Belongs to the outer membrane factor (OMF) (TC 1.B.17) family.</text>
</comment>
<dbReference type="SUPFAM" id="SSF56954">
    <property type="entry name" value="Outer membrane efflux proteins (OEP)"/>
    <property type="match status" value="1"/>
</dbReference>
<evidence type="ECO:0000256" key="5">
    <source>
        <dbReference type="ARBA" id="ARBA00022692"/>
    </source>
</evidence>
<keyword evidence="3" id="KW-0813">Transport</keyword>
<evidence type="ECO:0000256" key="4">
    <source>
        <dbReference type="ARBA" id="ARBA00022452"/>
    </source>
</evidence>
<sequence length="493" mass="55821">MKTILVSIWLLISGTVVSQAIGQSASTQHADTISTAETVFSAADFYEAVLQHHPIVRQAALLSQEARQEIRQARGAFDPKLFSVYDRKEFGKTLYYDKWQSGLSIPVLPGGIDVKMTYDRNGGQYLNPEDRVPSSGLAAVGVSVPIGQGLLIDARRNALRQAEQAINLAEADRLKLINKTLYDAAKTYWDWYTAYQQVRLIRQGYQLADTRFQGIRERALLGDAAPIDTTEALITVQDRLVQLRQAEVDWQNARLRLTAFLWHSDDTEGAPRPVDLPALVIPQTNPILPVSEEQFQNLLSRATEQHPELVKLTAKREQLVIEERFRRSLLQPQISVSANLLSRTPSANERYDWASYYAFRADNHKIGVDFTLPLFLRKERGKLRQVQLKSQQLALERQQTGRDIVNGVQSAWNELKALESQLTLQRQTVVNQQTLLQAEQQKFDMGESSLFLINSRETKLIDLQVKQAELQAKYQKAIANLWYAAGTYTQASD</sequence>
<feature type="signal peptide" evidence="9">
    <location>
        <begin position="1"/>
        <end position="18"/>
    </location>
</feature>
<evidence type="ECO:0000256" key="7">
    <source>
        <dbReference type="ARBA" id="ARBA00023237"/>
    </source>
</evidence>
<evidence type="ECO:0000256" key="8">
    <source>
        <dbReference type="SAM" id="Coils"/>
    </source>
</evidence>
<keyword evidence="8" id="KW-0175">Coiled coil</keyword>
<comment type="caution">
    <text evidence="10">The sequence shown here is derived from an EMBL/GenBank/DDBJ whole genome shotgun (WGS) entry which is preliminary data.</text>
</comment>
<dbReference type="GO" id="GO:1990281">
    <property type="term" value="C:efflux pump complex"/>
    <property type="evidence" value="ECO:0007669"/>
    <property type="project" value="TreeGrafter"/>
</dbReference>
<dbReference type="InterPro" id="IPR003423">
    <property type="entry name" value="OMP_efflux"/>
</dbReference>
<dbReference type="OrthoDB" id="581172at2"/>
<evidence type="ECO:0000256" key="1">
    <source>
        <dbReference type="ARBA" id="ARBA00004442"/>
    </source>
</evidence>
<keyword evidence="4" id="KW-1134">Transmembrane beta strand</keyword>
<evidence type="ECO:0000256" key="2">
    <source>
        <dbReference type="ARBA" id="ARBA00007613"/>
    </source>
</evidence>
<reference evidence="10 11" key="1">
    <citation type="submission" date="2018-06" db="EMBL/GenBank/DDBJ databases">
        <title>Genomic Encyclopedia of Archaeal and Bacterial Type Strains, Phase II (KMG-II): from individual species to whole genera.</title>
        <authorList>
            <person name="Goeker M."/>
        </authorList>
    </citation>
    <scope>NUCLEOTIDE SEQUENCE [LARGE SCALE GENOMIC DNA]</scope>
    <source>
        <strain evidence="10 11">DSM 21851</strain>
    </source>
</reference>
<dbReference type="EMBL" id="QLMC01000004">
    <property type="protein sequence ID" value="RAJ95520.1"/>
    <property type="molecule type" value="Genomic_DNA"/>
</dbReference>
<keyword evidence="6" id="KW-0472">Membrane</keyword>
<evidence type="ECO:0000256" key="3">
    <source>
        <dbReference type="ARBA" id="ARBA00022448"/>
    </source>
</evidence>
<evidence type="ECO:0000313" key="10">
    <source>
        <dbReference type="EMBL" id="RAJ95520.1"/>
    </source>
</evidence>
<evidence type="ECO:0000256" key="9">
    <source>
        <dbReference type="SAM" id="SignalP"/>
    </source>
</evidence>
<protein>
    <submittedName>
        <fullName evidence="10">Outer membrane protein TolC</fullName>
    </submittedName>
</protein>
<organism evidence="10 11">
    <name type="scientific">Larkinella arboricola</name>
    <dbReference type="NCBI Taxonomy" id="643671"/>
    <lineage>
        <taxon>Bacteria</taxon>
        <taxon>Pseudomonadati</taxon>
        <taxon>Bacteroidota</taxon>
        <taxon>Cytophagia</taxon>
        <taxon>Cytophagales</taxon>
        <taxon>Spirosomataceae</taxon>
        <taxon>Larkinella</taxon>
    </lineage>
</organism>
<keyword evidence="7" id="KW-0998">Cell outer membrane</keyword>
<keyword evidence="9" id="KW-0732">Signal</keyword>
<dbReference type="GO" id="GO:0015562">
    <property type="term" value="F:efflux transmembrane transporter activity"/>
    <property type="evidence" value="ECO:0007669"/>
    <property type="project" value="InterPro"/>
</dbReference>
<dbReference type="InterPro" id="IPR051906">
    <property type="entry name" value="TolC-like"/>
</dbReference>
<dbReference type="PANTHER" id="PTHR30026">
    <property type="entry name" value="OUTER MEMBRANE PROTEIN TOLC"/>
    <property type="match status" value="1"/>
</dbReference>
<feature type="chain" id="PRO_5016254021" evidence="9">
    <location>
        <begin position="19"/>
        <end position="493"/>
    </location>
</feature>
<dbReference type="GO" id="GO:0009279">
    <property type="term" value="C:cell outer membrane"/>
    <property type="evidence" value="ECO:0007669"/>
    <property type="project" value="UniProtKB-SubCell"/>
</dbReference>
<keyword evidence="11" id="KW-1185">Reference proteome</keyword>
<dbReference type="Gene3D" id="1.20.1600.10">
    <property type="entry name" value="Outer membrane efflux proteins (OEP)"/>
    <property type="match status" value="1"/>
</dbReference>
<evidence type="ECO:0000256" key="6">
    <source>
        <dbReference type="ARBA" id="ARBA00023136"/>
    </source>
</evidence>
<dbReference type="GO" id="GO:0015288">
    <property type="term" value="F:porin activity"/>
    <property type="evidence" value="ECO:0007669"/>
    <property type="project" value="TreeGrafter"/>
</dbReference>
<gene>
    <name evidence="10" type="ORF">LX87_03267</name>
</gene>
<dbReference type="PANTHER" id="PTHR30026:SF20">
    <property type="entry name" value="OUTER MEMBRANE PROTEIN TOLC"/>
    <property type="match status" value="1"/>
</dbReference>
<dbReference type="Pfam" id="PF02321">
    <property type="entry name" value="OEP"/>
    <property type="match status" value="2"/>
</dbReference>
<accession>A0A327WT40</accession>
<evidence type="ECO:0000313" key="11">
    <source>
        <dbReference type="Proteomes" id="UP000248790"/>
    </source>
</evidence>
<keyword evidence="5" id="KW-0812">Transmembrane</keyword>
<dbReference type="RefSeq" id="WP_111629327.1">
    <property type="nucleotide sequence ID" value="NZ_QLMC01000004.1"/>
</dbReference>
<dbReference type="AlphaFoldDB" id="A0A327WT40"/>
<name>A0A327WT40_LARAB</name>
<dbReference type="Proteomes" id="UP000248790">
    <property type="component" value="Unassembled WGS sequence"/>
</dbReference>
<proteinExistence type="inferred from homology"/>
<comment type="subcellular location">
    <subcellularLocation>
        <location evidence="1">Cell outer membrane</location>
    </subcellularLocation>
</comment>